<evidence type="ECO:0000313" key="2">
    <source>
        <dbReference type="EMBL" id="CAI9961770.1"/>
    </source>
</evidence>
<evidence type="ECO:0000313" key="4">
    <source>
        <dbReference type="Proteomes" id="UP001642409"/>
    </source>
</evidence>
<organism evidence="2">
    <name type="scientific">Hexamita inflata</name>
    <dbReference type="NCBI Taxonomy" id="28002"/>
    <lineage>
        <taxon>Eukaryota</taxon>
        <taxon>Metamonada</taxon>
        <taxon>Diplomonadida</taxon>
        <taxon>Hexamitidae</taxon>
        <taxon>Hexamitinae</taxon>
        <taxon>Hexamita</taxon>
    </lineage>
</organism>
<dbReference type="AlphaFoldDB" id="A0AA86QNH9"/>
<keyword evidence="4" id="KW-1185">Reference proteome</keyword>
<gene>
    <name evidence="2" type="ORF">HINF_LOCUS49415</name>
    <name evidence="3" type="ORF">HINF_LOCUS58503</name>
</gene>
<name>A0AA86QNH9_9EUKA</name>
<dbReference type="EMBL" id="CAXDID020000329">
    <property type="protein sequence ID" value="CAL6077618.1"/>
    <property type="molecule type" value="Genomic_DNA"/>
</dbReference>
<evidence type="ECO:0000256" key="1">
    <source>
        <dbReference type="SAM" id="MobiDB-lite"/>
    </source>
</evidence>
<reference evidence="3 4" key="2">
    <citation type="submission" date="2024-07" db="EMBL/GenBank/DDBJ databases">
        <authorList>
            <person name="Akdeniz Z."/>
        </authorList>
    </citation>
    <scope>NUCLEOTIDE SEQUENCE [LARGE SCALE GENOMIC DNA]</scope>
</reference>
<reference evidence="2" key="1">
    <citation type="submission" date="2023-06" db="EMBL/GenBank/DDBJ databases">
        <authorList>
            <person name="Kurt Z."/>
        </authorList>
    </citation>
    <scope>NUCLEOTIDE SEQUENCE</scope>
</reference>
<dbReference type="Proteomes" id="UP001642409">
    <property type="component" value="Unassembled WGS sequence"/>
</dbReference>
<dbReference type="EMBL" id="CATOUU010000944">
    <property type="protein sequence ID" value="CAI9961770.1"/>
    <property type="molecule type" value="Genomic_DNA"/>
</dbReference>
<feature type="region of interest" description="Disordered" evidence="1">
    <location>
        <begin position="76"/>
        <end position="128"/>
    </location>
</feature>
<proteinExistence type="predicted"/>
<accession>A0AA86QNH9</accession>
<comment type="caution">
    <text evidence="2">The sequence shown here is derived from an EMBL/GenBank/DDBJ whole genome shotgun (WGS) entry which is preliminary data.</text>
</comment>
<protein>
    <submittedName>
        <fullName evidence="3">Hypothetical_protein</fullName>
    </submittedName>
</protein>
<evidence type="ECO:0000313" key="3">
    <source>
        <dbReference type="EMBL" id="CAL6077618.1"/>
    </source>
</evidence>
<sequence length="128" mass="14884">MIQIYSVNILSKYTPRNRTYCFQFRPRFDNNYYLQEGQYHSSGKFHNLQSQILQQLSHNYNPSYFYNYKKQIYSPENNGRQFKTQRGRVGNNTGGKGRVRERKGGLRGQGIPRAGEGERGGEGQAHVV</sequence>